<proteinExistence type="inferred from homology"/>
<dbReference type="SUPFAM" id="SSF52402">
    <property type="entry name" value="Adenine nucleotide alpha hydrolases-like"/>
    <property type="match status" value="1"/>
</dbReference>
<dbReference type="STRING" id="177437.HRM2_35640"/>
<dbReference type="PANTHER" id="PTHR46268:SF6">
    <property type="entry name" value="UNIVERSAL STRESS PROTEIN UP12"/>
    <property type="match status" value="1"/>
</dbReference>
<dbReference type="Proteomes" id="UP000000442">
    <property type="component" value="Chromosome"/>
</dbReference>
<evidence type="ECO:0000259" key="2">
    <source>
        <dbReference type="Pfam" id="PF00582"/>
    </source>
</evidence>
<comment type="similarity">
    <text evidence="1">Belongs to the universal stress protein A family.</text>
</comment>
<dbReference type="Gene3D" id="3.40.50.620">
    <property type="entry name" value="HUPs"/>
    <property type="match status" value="1"/>
</dbReference>
<evidence type="ECO:0000313" key="3">
    <source>
        <dbReference type="EMBL" id="ACN16629.1"/>
    </source>
</evidence>
<protein>
    <submittedName>
        <fullName evidence="3">Usp2</fullName>
    </submittedName>
</protein>
<dbReference type="KEGG" id="dat:HRM2_35640"/>
<gene>
    <name evidence="3" type="primary">usp2</name>
    <name evidence="3" type="ordered locus">HRM2_35640</name>
</gene>
<dbReference type="eggNOG" id="COG0589">
    <property type="taxonomic scope" value="Bacteria"/>
</dbReference>
<feature type="domain" description="UspA" evidence="2">
    <location>
        <begin position="3"/>
        <end position="140"/>
    </location>
</feature>
<reference evidence="3 4" key="1">
    <citation type="journal article" date="2009" name="Environ. Microbiol.">
        <title>Genome sequence of Desulfobacterium autotrophicum HRM2, a marine sulfate reducer oxidizing organic carbon completely to carbon dioxide.</title>
        <authorList>
            <person name="Strittmatter A.W."/>
            <person name="Liesegang H."/>
            <person name="Rabus R."/>
            <person name="Decker I."/>
            <person name="Amann J."/>
            <person name="Andres S."/>
            <person name="Henne A."/>
            <person name="Fricke W.F."/>
            <person name="Martinez-Arias R."/>
            <person name="Bartels D."/>
            <person name="Goesmann A."/>
            <person name="Krause L."/>
            <person name="Puehler A."/>
            <person name="Klenk H.P."/>
            <person name="Richter M."/>
            <person name="Schuler M."/>
            <person name="Gloeckner F.O."/>
            <person name="Meyerdierks A."/>
            <person name="Gottschalk G."/>
            <person name="Amann R."/>
        </authorList>
    </citation>
    <scope>NUCLEOTIDE SEQUENCE [LARGE SCALE GENOMIC DNA]</scope>
    <source>
        <strain evidence="4">ATCC 43914 / DSM 3382 / HRM2</strain>
    </source>
</reference>
<dbReference type="EMBL" id="CP001087">
    <property type="protein sequence ID" value="ACN16629.1"/>
    <property type="molecule type" value="Genomic_DNA"/>
</dbReference>
<dbReference type="HOGENOM" id="CLU_049301_11_2_7"/>
<dbReference type="CDD" id="cd00293">
    <property type="entry name" value="USP-like"/>
    <property type="match status" value="1"/>
</dbReference>
<dbReference type="InterPro" id="IPR014729">
    <property type="entry name" value="Rossmann-like_a/b/a_fold"/>
</dbReference>
<dbReference type="OrthoDB" id="9788959at2"/>
<organism evidence="3 4">
    <name type="scientific">Desulforapulum autotrophicum (strain ATCC 43914 / DSM 3382 / VKM B-1955 / HRM2)</name>
    <name type="common">Desulfobacterium autotrophicum</name>
    <dbReference type="NCBI Taxonomy" id="177437"/>
    <lineage>
        <taxon>Bacteria</taxon>
        <taxon>Pseudomonadati</taxon>
        <taxon>Thermodesulfobacteriota</taxon>
        <taxon>Desulfobacteria</taxon>
        <taxon>Desulfobacterales</taxon>
        <taxon>Desulfobacteraceae</taxon>
        <taxon>Desulforapulum</taxon>
    </lineage>
</organism>
<dbReference type="PRINTS" id="PR01438">
    <property type="entry name" value="UNVRSLSTRESS"/>
</dbReference>
<dbReference type="AlphaFoldDB" id="C0Q9C4"/>
<keyword evidence="4" id="KW-1185">Reference proteome</keyword>
<dbReference type="PANTHER" id="PTHR46268">
    <property type="entry name" value="STRESS RESPONSE PROTEIN NHAX"/>
    <property type="match status" value="1"/>
</dbReference>
<evidence type="ECO:0000313" key="4">
    <source>
        <dbReference type="Proteomes" id="UP000000442"/>
    </source>
</evidence>
<accession>C0Q9C4</accession>
<sequence>MEIKKIMNPVDGSEHSRRATIYACELARLVNAEIVLLHCHRKFPVILAEPYFQDAVNQIIRDSENLITPFVKIIQDHGVGFETRILEGSAGRMIPEAARIEKADIIVMGSRGCTNLEGLFLGSVAHKVLQRGSCPVLVVR</sequence>
<dbReference type="RefSeq" id="WP_015905379.1">
    <property type="nucleotide sequence ID" value="NC_012108.1"/>
</dbReference>
<dbReference type="Pfam" id="PF00582">
    <property type="entry name" value="Usp"/>
    <property type="match status" value="1"/>
</dbReference>
<evidence type="ECO:0000256" key="1">
    <source>
        <dbReference type="ARBA" id="ARBA00008791"/>
    </source>
</evidence>
<dbReference type="InterPro" id="IPR006015">
    <property type="entry name" value="Universal_stress_UspA"/>
</dbReference>
<dbReference type="InterPro" id="IPR006016">
    <property type="entry name" value="UspA"/>
</dbReference>
<name>C0Q9C4_DESAH</name>